<dbReference type="EMBL" id="JADWDC010000009">
    <property type="protein sequence ID" value="MCC0176427.1"/>
    <property type="molecule type" value="Genomic_DNA"/>
</dbReference>
<feature type="transmembrane region" description="Helical" evidence="1">
    <location>
        <begin position="117"/>
        <end position="139"/>
    </location>
</feature>
<evidence type="ECO:0000256" key="1">
    <source>
        <dbReference type="SAM" id="Phobius"/>
    </source>
</evidence>
<feature type="transmembrane region" description="Helical" evidence="1">
    <location>
        <begin position="400"/>
        <end position="417"/>
    </location>
</feature>
<feature type="transmembrane region" description="Helical" evidence="1">
    <location>
        <begin position="6"/>
        <end position="25"/>
    </location>
</feature>
<keyword evidence="1" id="KW-1133">Transmembrane helix</keyword>
<feature type="transmembrane region" description="Helical" evidence="1">
    <location>
        <begin position="375"/>
        <end position="394"/>
    </location>
</feature>
<feature type="transmembrane region" description="Helical" evidence="1">
    <location>
        <begin position="151"/>
        <end position="173"/>
    </location>
</feature>
<name>A0A964FEY9_9CYAN</name>
<feature type="transmembrane region" description="Helical" evidence="1">
    <location>
        <begin position="203"/>
        <end position="220"/>
    </location>
</feature>
<evidence type="ECO:0000313" key="2">
    <source>
        <dbReference type="EMBL" id="MCC0176427.1"/>
    </source>
</evidence>
<feature type="transmembrane region" description="Helical" evidence="1">
    <location>
        <begin position="180"/>
        <end position="197"/>
    </location>
</feature>
<sequence length="438" mass="48696">MAVLEYPVLLFAQIILIIVSLYWLIRRNDVVPLLVSSFLFYVASYRYWSVTSDLGRWVNVTAFLSDNPEVDGLNALACIIFGQICLLSTYWYCQKQAISVSKAGNDNSLLTWLRPKVLFLGLLCFPLVIATRSGILAQINSGKSAAFEISGYLYLFPMVLIGIAVLTITLWKFGGLPSTLHKLLATVILIGVFYLTFSPASRFQFIGWIVASAIILSSSFKPQKRLWVFSIAAVVGLGLFAFAGAMRNVALSEVSLEQAAIARAMSAEDGNMLDGFVIVRSLFPKHLDFRYGMEHLEILMRPIPRSLWAGKPVGGSYMEYLGLSDASTGMTVGFSPTLFGSFYIDGGIFGIVSWSLIYGWALAKITTYSIRLKPFAGVIVRAVVCACLIPLLRGGDLPGIYAWVGMAFWPCFLLLWIKRRELNKARLIPKRLLLQHYR</sequence>
<accession>A0A964FEY9</accession>
<evidence type="ECO:0000313" key="3">
    <source>
        <dbReference type="Proteomes" id="UP000729733"/>
    </source>
</evidence>
<keyword evidence="3" id="KW-1185">Reference proteome</keyword>
<feature type="transmembrane region" description="Helical" evidence="1">
    <location>
        <begin position="30"/>
        <end position="48"/>
    </location>
</feature>
<dbReference type="NCBIfam" id="TIGR04370">
    <property type="entry name" value="glyco_rpt_poly"/>
    <property type="match status" value="1"/>
</dbReference>
<dbReference type="Proteomes" id="UP000729733">
    <property type="component" value="Unassembled WGS sequence"/>
</dbReference>
<feature type="transmembrane region" description="Helical" evidence="1">
    <location>
        <begin position="73"/>
        <end position="93"/>
    </location>
</feature>
<protein>
    <submittedName>
        <fullName evidence="2">Oligosaccharide repeat unit polymerase</fullName>
    </submittedName>
</protein>
<dbReference type="AlphaFoldDB" id="A0A964FEY9"/>
<feature type="transmembrane region" description="Helical" evidence="1">
    <location>
        <begin position="227"/>
        <end position="246"/>
    </location>
</feature>
<keyword evidence="1" id="KW-0812">Transmembrane</keyword>
<reference evidence="2" key="1">
    <citation type="journal article" date="2021" name="Antonie Van Leeuwenhoek">
        <title>Draft genome and description of Waterburya agarophytonicola gen. nov. sp. nov. (Pleurocapsales, Cyanobacteria): a seaweed symbiont.</title>
        <authorList>
            <person name="Bonthond G."/>
            <person name="Shalygin S."/>
            <person name="Bayer T."/>
            <person name="Weinberger F."/>
        </authorList>
    </citation>
    <scope>NUCLEOTIDE SEQUENCE</scope>
    <source>
        <strain evidence="2">KI4</strain>
    </source>
</reference>
<comment type="caution">
    <text evidence="2">The sequence shown here is derived from an EMBL/GenBank/DDBJ whole genome shotgun (WGS) entry which is preliminary data.</text>
</comment>
<feature type="transmembrane region" description="Helical" evidence="1">
    <location>
        <begin position="342"/>
        <end position="363"/>
    </location>
</feature>
<dbReference type="RefSeq" id="WP_229639468.1">
    <property type="nucleotide sequence ID" value="NZ_JADWDC010000009.1"/>
</dbReference>
<keyword evidence="1" id="KW-0472">Membrane</keyword>
<organism evidence="2 3">
    <name type="scientific">Waterburya agarophytonicola KI4</name>
    <dbReference type="NCBI Taxonomy" id="2874699"/>
    <lineage>
        <taxon>Bacteria</taxon>
        <taxon>Bacillati</taxon>
        <taxon>Cyanobacteriota</taxon>
        <taxon>Cyanophyceae</taxon>
        <taxon>Pleurocapsales</taxon>
        <taxon>Hyellaceae</taxon>
        <taxon>Waterburya</taxon>
        <taxon>Waterburya agarophytonicola</taxon>
    </lineage>
</organism>
<gene>
    <name evidence="2" type="ORF">I4641_05475</name>
</gene>
<proteinExistence type="predicted"/>